<name>A0ACB5T3L0_AMBMO</name>
<organism evidence="1 2">
    <name type="scientific">Ambrosiozyma monospora</name>
    <name type="common">Yeast</name>
    <name type="synonym">Endomycopsis monosporus</name>
    <dbReference type="NCBI Taxonomy" id="43982"/>
    <lineage>
        <taxon>Eukaryota</taxon>
        <taxon>Fungi</taxon>
        <taxon>Dikarya</taxon>
        <taxon>Ascomycota</taxon>
        <taxon>Saccharomycotina</taxon>
        <taxon>Pichiomycetes</taxon>
        <taxon>Pichiales</taxon>
        <taxon>Pichiaceae</taxon>
        <taxon>Ambrosiozyma</taxon>
    </lineage>
</organism>
<proteinExistence type="predicted"/>
<comment type="caution">
    <text evidence="1">The sequence shown here is derived from an EMBL/GenBank/DDBJ whole genome shotgun (WGS) entry which is preliminary data.</text>
</comment>
<protein>
    <submittedName>
        <fullName evidence="1">Unnamed protein product</fullName>
    </submittedName>
</protein>
<sequence>MEMKRNINASPSPSVSEIYSRLANCCDSVIIDNEYEYPKNVEWINNISSLEDLTAYCQSKLCLKNAHLLKKFRLTVDSLDASLFDTISTTLQSIDLEVDMSYDIPSIRLPLSLRELTVYAREVPKIINVKELTNLSEAIIYFLDKPLSKSSEPWPPYDIFEAVQSSIDKLPSSVTKLDLRMAPFCQEPRKQLSLTNLPQLEDLTLQSDRLDHSESSLPLKNLHVPAFAINERLPNTLKSLKIGFEESGAYDIPYVFRNFILPLENLTELSISMDYVGVDDDDAGALNQCVLSSSICSSLRILTIQAYESVYLSNFWKSFCPPLQGLSGMDLSIGNDSHLLINEWPPDLNILRMDFRGNDEDSHAELGVSRVELHEIPKSSLKRIILSGNGNITLKCGPDGETETIILSYDEEDGVELTKSLERYADDSYIEQMFESIEYVKNIKFEVDGNWGLYK</sequence>
<accession>A0ACB5T3L0</accession>
<reference evidence="1" key="1">
    <citation type="submission" date="2023-04" db="EMBL/GenBank/DDBJ databases">
        <title>Ambrosiozyma monospora NBRC 10751.</title>
        <authorList>
            <person name="Ichikawa N."/>
            <person name="Sato H."/>
            <person name="Tonouchi N."/>
        </authorList>
    </citation>
    <scope>NUCLEOTIDE SEQUENCE</scope>
    <source>
        <strain evidence="1">NBRC 10751</strain>
    </source>
</reference>
<evidence type="ECO:0000313" key="2">
    <source>
        <dbReference type="Proteomes" id="UP001165064"/>
    </source>
</evidence>
<keyword evidence="2" id="KW-1185">Reference proteome</keyword>
<gene>
    <name evidence="1" type="ORF">Amon02_000461100</name>
</gene>
<dbReference type="Proteomes" id="UP001165064">
    <property type="component" value="Unassembled WGS sequence"/>
</dbReference>
<dbReference type="EMBL" id="BSXS01003207">
    <property type="protein sequence ID" value="GME80790.1"/>
    <property type="molecule type" value="Genomic_DNA"/>
</dbReference>
<evidence type="ECO:0000313" key="1">
    <source>
        <dbReference type="EMBL" id="GME80790.1"/>
    </source>
</evidence>